<comment type="caution">
    <text evidence="10">Lacks conserved residue(s) required for the propagation of feature annotation.</text>
</comment>
<dbReference type="Pfam" id="PF04109">
    <property type="entry name" value="ATG9"/>
    <property type="match status" value="1"/>
</dbReference>
<keyword evidence="5 10" id="KW-0812">Transmembrane</keyword>
<evidence type="ECO:0000256" key="3">
    <source>
        <dbReference type="ARBA" id="ARBA00018074"/>
    </source>
</evidence>
<dbReference type="GO" id="GO:0034497">
    <property type="term" value="P:protein localization to phagophore assembly site"/>
    <property type="evidence" value="ECO:0007669"/>
    <property type="project" value="TreeGrafter"/>
</dbReference>
<reference evidence="11" key="4">
    <citation type="submission" date="2019-03" db="UniProtKB">
        <authorList>
            <consortium name="EnsemblPlants"/>
        </authorList>
    </citation>
    <scope>IDENTIFICATION</scope>
</reference>
<dbReference type="GO" id="GO:0061709">
    <property type="term" value="P:reticulophagy"/>
    <property type="evidence" value="ECO:0007669"/>
    <property type="project" value="TreeGrafter"/>
</dbReference>
<keyword evidence="4 10" id="KW-0813">Transport</keyword>
<keyword evidence="6 10" id="KW-1133">Transmembrane helix</keyword>
<dbReference type="GO" id="GO:0034045">
    <property type="term" value="C:phagophore assembly site membrane"/>
    <property type="evidence" value="ECO:0007669"/>
    <property type="project" value="UniProtKB-SubCell"/>
</dbReference>
<evidence type="ECO:0000256" key="5">
    <source>
        <dbReference type="ARBA" id="ARBA00022692"/>
    </source>
</evidence>
<reference evidence="11" key="5">
    <citation type="journal article" date="2021" name="G3 (Bethesda)">
        <title>Aegilops tauschii genome assembly Aet v5.0 features greater sequence contiguity and improved annotation.</title>
        <authorList>
            <person name="Wang L."/>
            <person name="Zhu T."/>
            <person name="Rodriguez J.C."/>
            <person name="Deal K.R."/>
            <person name="Dubcovsky J."/>
            <person name="McGuire P.E."/>
            <person name="Lux T."/>
            <person name="Spannagl M."/>
            <person name="Mayer K.F.X."/>
            <person name="Baldrich P."/>
            <person name="Meyers B.C."/>
            <person name="Huo N."/>
            <person name="Gu Y.Q."/>
            <person name="Zhou H."/>
            <person name="Devos K.M."/>
            <person name="Bennetzen J.L."/>
            <person name="Unver T."/>
            <person name="Budak H."/>
            <person name="Gulick P.J."/>
            <person name="Galiba G."/>
            <person name="Kalapos B."/>
            <person name="Nelson D.R."/>
            <person name="Li P."/>
            <person name="You F.M."/>
            <person name="Luo M.C."/>
            <person name="Dvorak J."/>
        </authorList>
    </citation>
    <scope>NUCLEOTIDE SEQUENCE [LARGE SCALE GENOMIC DNA]</scope>
    <source>
        <strain evidence="11">cv. AL8/78</strain>
    </source>
</reference>
<organism evidence="11 12">
    <name type="scientific">Aegilops tauschii subsp. strangulata</name>
    <name type="common">Goatgrass</name>
    <dbReference type="NCBI Taxonomy" id="200361"/>
    <lineage>
        <taxon>Eukaryota</taxon>
        <taxon>Viridiplantae</taxon>
        <taxon>Streptophyta</taxon>
        <taxon>Embryophyta</taxon>
        <taxon>Tracheophyta</taxon>
        <taxon>Spermatophyta</taxon>
        <taxon>Magnoliopsida</taxon>
        <taxon>Liliopsida</taxon>
        <taxon>Poales</taxon>
        <taxon>Poaceae</taxon>
        <taxon>BOP clade</taxon>
        <taxon>Pooideae</taxon>
        <taxon>Triticodae</taxon>
        <taxon>Triticeae</taxon>
        <taxon>Triticinae</taxon>
        <taxon>Aegilops</taxon>
    </lineage>
</organism>
<dbReference type="AlphaFoldDB" id="A0A453M2H4"/>
<dbReference type="GO" id="GO:0006869">
    <property type="term" value="P:lipid transport"/>
    <property type="evidence" value="ECO:0007669"/>
    <property type="project" value="UniProtKB-KW"/>
</dbReference>
<dbReference type="PANTHER" id="PTHR13038">
    <property type="entry name" value="APG9 AUTOPHAGY 9"/>
    <property type="match status" value="1"/>
</dbReference>
<keyword evidence="9 10" id="KW-0472">Membrane</keyword>
<evidence type="ECO:0000313" key="12">
    <source>
        <dbReference type="Proteomes" id="UP000015105"/>
    </source>
</evidence>
<accession>A0A453M2H4</accession>
<evidence type="ECO:0000256" key="10">
    <source>
        <dbReference type="RuleBase" id="RU364027"/>
    </source>
</evidence>
<keyword evidence="12" id="KW-1185">Reference proteome</keyword>
<reference evidence="12" key="2">
    <citation type="journal article" date="2017" name="Nat. Plants">
        <title>The Aegilops tauschii genome reveals multiple impacts of transposons.</title>
        <authorList>
            <person name="Zhao G."/>
            <person name="Zou C."/>
            <person name="Li K."/>
            <person name="Wang K."/>
            <person name="Li T."/>
            <person name="Gao L."/>
            <person name="Zhang X."/>
            <person name="Wang H."/>
            <person name="Yang Z."/>
            <person name="Liu X."/>
            <person name="Jiang W."/>
            <person name="Mao L."/>
            <person name="Kong X."/>
            <person name="Jiao Y."/>
            <person name="Jia J."/>
        </authorList>
    </citation>
    <scope>NUCLEOTIDE SEQUENCE [LARGE SCALE GENOMIC DNA]</scope>
    <source>
        <strain evidence="12">cv. AL8/78</strain>
    </source>
</reference>
<protein>
    <recommendedName>
        <fullName evidence="3 10">Autophagy-related protein 9</fullName>
    </recommendedName>
</protein>
<dbReference type="GO" id="GO:0005776">
    <property type="term" value="C:autophagosome"/>
    <property type="evidence" value="ECO:0007669"/>
    <property type="project" value="TreeGrafter"/>
</dbReference>
<comment type="function">
    <text evidence="10">Phospholipid scramblase involved in autophagy. Cycles between the preautophagosomal structure/phagophore assembly site (PAS) and the cytoplasmic vesicle pool and supplies membrane for the growing autophagosome. Lipid scramblase activity plays a key role in preautophagosomal structure/phagophore assembly by distributing the phospholipids that arrive through ATG2 from the cytoplasmic to the luminal leaflet of the bilayer, thereby driving autophagosomal membrane expansion.</text>
</comment>
<comment type="similarity">
    <text evidence="2 10">Belongs to the ATG9 family.</text>
</comment>
<evidence type="ECO:0000256" key="1">
    <source>
        <dbReference type="ARBA" id="ARBA00004511"/>
    </source>
</evidence>
<feature type="transmembrane region" description="Helical" evidence="10">
    <location>
        <begin position="119"/>
        <end position="142"/>
    </location>
</feature>
<sequence>MNNSAVHSLNYLKQFPTPLISIIAKFVSFVSGGLAGALIIMGFLGESILEGHIFGRNLFWDTIVFGTIAAISRKVVADELQAIDPEGAMCLVVQQTHYMPKRRRGKESNELVRKEFETLFQYTIVMLLEEMVSIFITPYLLIFEVPKRVMTFCTSSRTSQFM</sequence>
<dbReference type="InterPro" id="IPR007241">
    <property type="entry name" value="Autophagy-rel_prot_9"/>
</dbReference>
<name>A0A453M2H4_AEGTS</name>
<dbReference type="STRING" id="200361.A0A453M2H4"/>
<dbReference type="GO" id="GO:0000422">
    <property type="term" value="P:autophagy of mitochondrion"/>
    <property type="evidence" value="ECO:0007669"/>
    <property type="project" value="TreeGrafter"/>
</dbReference>
<evidence type="ECO:0000256" key="9">
    <source>
        <dbReference type="ARBA" id="ARBA00023136"/>
    </source>
</evidence>
<evidence type="ECO:0000313" key="11">
    <source>
        <dbReference type="EnsemblPlants" id="AET5Gv21020700.1"/>
    </source>
</evidence>
<evidence type="ECO:0000256" key="7">
    <source>
        <dbReference type="ARBA" id="ARBA00023006"/>
    </source>
</evidence>
<evidence type="ECO:0000256" key="8">
    <source>
        <dbReference type="ARBA" id="ARBA00023055"/>
    </source>
</evidence>
<reference evidence="12" key="1">
    <citation type="journal article" date="2014" name="Science">
        <title>Ancient hybridizations among the ancestral genomes of bread wheat.</title>
        <authorList>
            <consortium name="International Wheat Genome Sequencing Consortium,"/>
            <person name="Marcussen T."/>
            <person name="Sandve S.R."/>
            <person name="Heier L."/>
            <person name="Spannagl M."/>
            <person name="Pfeifer M."/>
            <person name="Jakobsen K.S."/>
            <person name="Wulff B.B."/>
            <person name="Steuernagel B."/>
            <person name="Mayer K.F."/>
            <person name="Olsen O.A."/>
        </authorList>
    </citation>
    <scope>NUCLEOTIDE SEQUENCE [LARGE SCALE GENOMIC DNA]</scope>
    <source>
        <strain evidence="12">cv. AL8/78</strain>
    </source>
</reference>
<feature type="transmembrane region" description="Helical" evidence="10">
    <location>
        <begin position="20"/>
        <end position="45"/>
    </location>
</feature>
<keyword evidence="7 10" id="KW-0072">Autophagy</keyword>
<proteinExistence type="inferred from homology"/>
<dbReference type="EnsemblPlants" id="AET5Gv21020700.1">
    <property type="protein sequence ID" value="AET5Gv21020700.1"/>
    <property type="gene ID" value="AET5Gv21020700"/>
</dbReference>
<evidence type="ECO:0000256" key="6">
    <source>
        <dbReference type="ARBA" id="ARBA00022989"/>
    </source>
</evidence>
<dbReference type="GO" id="GO:0034727">
    <property type="term" value="P:piecemeal microautophagy of the nucleus"/>
    <property type="evidence" value="ECO:0007669"/>
    <property type="project" value="TreeGrafter"/>
</dbReference>
<dbReference type="PANTHER" id="PTHR13038:SF10">
    <property type="entry name" value="AUTOPHAGY-RELATED PROTEIN 9"/>
    <property type="match status" value="1"/>
</dbReference>
<dbReference type="Gramene" id="AET5Gv21020700.1">
    <property type="protein sequence ID" value="AET5Gv21020700.1"/>
    <property type="gene ID" value="AET5Gv21020700"/>
</dbReference>
<evidence type="ECO:0000256" key="4">
    <source>
        <dbReference type="ARBA" id="ARBA00022448"/>
    </source>
</evidence>
<reference evidence="11" key="3">
    <citation type="journal article" date="2017" name="Nature">
        <title>Genome sequence of the progenitor of the wheat D genome Aegilops tauschii.</title>
        <authorList>
            <person name="Luo M.C."/>
            <person name="Gu Y.Q."/>
            <person name="Puiu D."/>
            <person name="Wang H."/>
            <person name="Twardziok S.O."/>
            <person name="Deal K.R."/>
            <person name="Huo N."/>
            <person name="Zhu T."/>
            <person name="Wang L."/>
            <person name="Wang Y."/>
            <person name="McGuire P.E."/>
            <person name="Liu S."/>
            <person name="Long H."/>
            <person name="Ramasamy R.K."/>
            <person name="Rodriguez J.C."/>
            <person name="Van S.L."/>
            <person name="Yuan L."/>
            <person name="Wang Z."/>
            <person name="Xia Z."/>
            <person name="Xiao L."/>
            <person name="Anderson O.D."/>
            <person name="Ouyang S."/>
            <person name="Liang Y."/>
            <person name="Zimin A.V."/>
            <person name="Pertea G."/>
            <person name="Qi P."/>
            <person name="Bennetzen J.L."/>
            <person name="Dai X."/>
            <person name="Dawson M.W."/>
            <person name="Muller H.G."/>
            <person name="Kugler K."/>
            <person name="Rivarola-Duarte L."/>
            <person name="Spannagl M."/>
            <person name="Mayer K.F.X."/>
            <person name="Lu F.H."/>
            <person name="Bevan M.W."/>
            <person name="Leroy P."/>
            <person name="Li P."/>
            <person name="You F.M."/>
            <person name="Sun Q."/>
            <person name="Liu Z."/>
            <person name="Lyons E."/>
            <person name="Wicker T."/>
            <person name="Salzberg S.L."/>
            <person name="Devos K.M."/>
            <person name="Dvorak J."/>
        </authorList>
    </citation>
    <scope>NUCLEOTIDE SEQUENCE [LARGE SCALE GENOMIC DNA]</scope>
    <source>
        <strain evidence="11">cv. AL8/78</strain>
    </source>
</reference>
<comment type="subcellular location">
    <subcellularLocation>
        <location evidence="1 10">Preautophagosomal structure membrane</location>
        <topology evidence="1 10">Multi-pass membrane protein</topology>
    </subcellularLocation>
</comment>
<evidence type="ECO:0000256" key="2">
    <source>
        <dbReference type="ARBA" id="ARBA00006185"/>
    </source>
</evidence>
<keyword evidence="8 10" id="KW-0445">Lipid transport</keyword>
<dbReference type="Proteomes" id="UP000015105">
    <property type="component" value="Chromosome 5D"/>
</dbReference>